<evidence type="ECO:0000256" key="1">
    <source>
        <dbReference type="SAM" id="Phobius"/>
    </source>
</evidence>
<dbReference type="RefSeq" id="WP_379746001.1">
    <property type="nucleotide sequence ID" value="NZ_JBHTCP010000004.1"/>
</dbReference>
<feature type="transmembrane region" description="Helical" evidence="1">
    <location>
        <begin position="104"/>
        <end position="124"/>
    </location>
</feature>
<name>A0ABW2NMK2_9BACL</name>
<keyword evidence="1" id="KW-1133">Transmembrane helix</keyword>
<dbReference type="Pfam" id="PF07187">
    <property type="entry name" value="DUF1405"/>
    <property type="match status" value="1"/>
</dbReference>
<keyword evidence="1" id="KW-0472">Membrane</keyword>
<feature type="transmembrane region" description="Helical" evidence="1">
    <location>
        <begin position="131"/>
        <end position="147"/>
    </location>
</feature>
<feature type="transmembrane region" description="Helical" evidence="1">
    <location>
        <begin position="12"/>
        <end position="31"/>
    </location>
</feature>
<evidence type="ECO:0000313" key="2">
    <source>
        <dbReference type="EMBL" id="MFC7370529.1"/>
    </source>
</evidence>
<feature type="transmembrane region" description="Helical" evidence="1">
    <location>
        <begin position="72"/>
        <end position="92"/>
    </location>
</feature>
<reference evidence="3" key="1">
    <citation type="journal article" date="2019" name="Int. J. Syst. Evol. Microbiol.">
        <title>The Global Catalogue of Microorganisms (GCM) 10K type strain sequencing project: providing services to taxonomists for standard genome sequencing and annotation.</title>
        <authorList>
            <consortium name="The Broad Institute Genomics Platform"/>
            <consortium name="The Broad Institute Genome Sequencing Center for Infectious Disease"/>
            <person name="Wu L."/>
            <person name="Ma J."/>
        </authorList>
    </citation>
    <scope>NUCLEOTIDE SEQUENCE [LARGE SCALE GENOMIC DNA]</scope>
    <source>
        <strain evidence="3">NBRC 106396</strain>
    </source>
</reference>
<organism evidence="2 3">
    <name type="scientific">Fictibacillus iocasae</name>
    <dbReference type="NCBI Taxonomy" id="2715437"/>
    <lineage>
        <taxon>Bacteria</taxon>
        <taxon>Bacillati</taxon>
        <taxon>Bacillota</taxon>
        <taxon>Bacilli</taxon>
        <taxon>Bacillales</taxon>
        <taxon>Fictibacillaceae</taxon>
        <taxon>Fictibacillus</taxon>
    </lineage>
</organism>
<keyword evidence="3" id="KW-1185">Reference proteome</keyword>
<dbReference type="PANTHER" id="PTHR40042">
    <property type="entry name" value="HYPOTHETICAL MEMBRANE SPANNING PROTEIN"/>
    <property type="match status" value="1"/>
</dbReference>
<protein>
    <submittedName>
        <fullName evidence="2">DUF1405 domain-containing protein</fullName>
    </submittedName>
</protein>
<dbReference type="PANTHER" id="PTHR40042:SF1">
    <property type="entry name" value="DUF1405 DOMAIN-CONTAINING PROTEIN"/>
    <property type="match status" value="1"/>
</dbReference>
<sequence>MAYLRIILMNKLFLVLMLIINIAGTIYGYIWYEYQMKDTPVQFLLFVPDSPTASLFFIFVLLGFLIGKNSGLFQALAAVSLFKYGIWAVGMNVGGSFAGEPLDWINYMLIISHLGMAAEGLLYAPFYRIKAVHLMIAMVILLHNDIIDYVFGMMPRYPALQGYSQQIGYFTFWLSLLSVFIVWILTASKRRITQ</sequence>
<evidence type="ECO:0000313" key="3">
    <source>
        <dbReference type="Proteomes" id="UP001596549"/>
    </source>
</evidence>
<dbReference type="InterPro" id="IPR009845">
    <property type="entry name" value="DUF1405"/>
</dbReference>
<gene>
    <name evidence="2" type="ORF">ACFQPF_02435</name>
</gene>
<dbReference type="Proteomes" id="UP001596549">
    <property type="component" value="Unassembled WGS sequence"/>
</dbReference>
<dbReference type="EMBL" id="JBHTCP010000004">
    <property type="protein sequence ID" value="MFC7370529.1"/>
    <property type="molecule type" value="Genomic_DNA"/>
</dbReference>
<accession>A0ABW2NMK2</accession>
<feature type="transmembrane region" description="Helical" evidence="1">
    <location>
        <begin position="167"/>
        <end position="186"/>
    </location>
</feature>
<proteinExistence type="predicted"/>
<keyword evidence="1" id="KW-0812">Transmembrane</keyword>
<feature type="transmembrane region" description="Helical" evidence="1">
    <location>
        <begin position="43"/>
        <end position="65"/>
    </location>
</feature>
<comment type="caution">
    <text evidence="2">The sequence shown here is derived from an EMBL/GenBank/DDBJ whole genome shotgun (WGS) entry which is preliminary data.</text>
</comment>